<evidence type="ECO:0000313" key="2">
    <source>
        <dbReference type="Proteomes" id="UP001217089"/>
    </source>
</evidence>
<keyword evidence="2" id="KW-1185">Reference proteome</keyword>
<protein>
    <submittedName>
        <fullName evidence="1">Uncharacterized protein</fullName>
    </submittedName>
</protein>
<evidence type="ECO:0000313" key="1">
    <source>
        <dbReference type="EMBL" id="KAJ8310709.1"/>
    </source>
</evidence>
<dbReference type="Proteomes" id="UP001217089">
    <property type="component" value="Unassembled WGS sequence"/>
</dbReference>
<name>A0ABQ9F052_TEGGR</name>
<sequence>MSKLSPYLRIENNKNIREIQSSSGTHEVNDNVALLANLREKRGAKKKTAQPKSSGNKVKRKAIVTFSLQLKIVFLLLKIQNNSLSRVYVLVYNVWQKFYQAFNVLRVVLYMLYEIYVKNKFHTVCWYNSLKRGCRMKIRVVQVVGEGGEHYPYGNKF</sequence>
<reference evidence="1 2" key="1">
    <citation type="submission" date="2022-12" db="EMBL/GenBank/DDBJ databases">
        <title>Chromosome-level genome of Tegillarca granosa.</title>
        <authorList>
            <person name="Kim J."/>
        </authorList>
    </citation>
    <scope>NUCLEOTIDE SEQUENCE [LARGE SCALE GENOMIC DNA]</scope>
    <source>
        <strain evidence="1">Teg-2019</strain>
        <tissue evidence="1">Adductor muscle</tissue>
    </source>
</reference>
<gene>
    <name evidence="1" type="ORF">KUTeg_012574</name>
</gene>
<proteinExistence type="predicted"/>
<dbReference type="EMBL" id="JARBDR010000640">
    <property type="protein sequence ID" value="KAJ8310709.1"/>
    <property type="molecule type" value="Genomic_DNA"/>
</dbReference>
<comment type="caution">
    <text evidence="1">The sequence shown here is derived from an EMBL/GenBank/DDBJ whole genome shotgun (WGS) entry which is preliminary data.</text>
</comment>
<accession>A0ABQ9F052</accession>
<organism evidence="1 2">
    <name type="scientific">Tegillarca granosa</name>
    <name type="common">Malaysian cockle</name>
    <name type="synonym">Anadara granosa</name>
    <dbReference type="NCBI Taxonomy" id="220873"/>
    <lineage>
        <taxon>Eukaryota</taxon>
        <taxon>Metazoa</taxon>
        <taxon>Spiralia</taxon>
        <taxon>Lophotrochozoa</taxon>
        <taxon>Mollusca</taxon>
        <taxon>Bivalvia</taxon>
        <taxon>Autobranchia</taxon>
        <taxon>Pteriomorphia</taxon>
        <taxon>Arcoida</taxon>
        <taxon>Arcoidea</taxon>
        <taxon>Arcidae</taxon>
        <taxon>Tegillarca</taxon>
    </lineage>
</organism>